<dbReference type="AlphaFoldDB" id="A0A7S1VAT0"/>
<evidence type="ECO:0000313" key="1">
    <source>
        <dbReference type="EMBL" id="CAD9291886.1"/>
    </source>
</evidence>
<protein>
    <submittedName>
        <fullName evidence="1">Uncharacterized protein</fullName>
    </submittedName>
</protein>
<dbReference type="EMBL" id="HBGK01033311">
    <property type="protein sequence ID" value="CAD9291886.1"/>
    <property type="molecule type" value="Transcribed_RNA"/>
</dbReference>
<accession>A0A7S1VAT0</accession>
<organism evidence="1">
    <name type="scientific">Grammatophora oceanica</name>
    <dbReference type="NCBI Taxonomy" id="210454"/>
    <lineage>
        <taxon>Eukaryota</taxon>
        <taxon>Sar</taxon>
        <taxon>Stramenopiles</taxon>
        <taxon>Ochrophyta</taxon>
        <taxon>Bacillariophyta</taxon>
        <taxon>Fragilariophyceae</taxon>
        <taxon>Fragilariophycidae</taxon>
        <taxon>Rhabdonematales</taxon>
        <taxon>Grammatophoraceae</taxon>
        <taxon>Grammatophora</taxon>
    </lineage>
</organism>
<sequence length="102" mass="11554">MRNTFATLEHKFAVRRREEVPLLFDPDKDTSVIQGPRYSPHLLSKHPVDLLLVEGPLKIPTGASRSTSWLDAVANTAPRSRPRLVIESWTASATEWGYRTDQ</sequence>
<name>A0A7S1VAT0_9STRA</name>
<reference evidence="1" key="1">
    <citation type="submission" date="2021-01" db="EMBL/GenBank/DDBJ databases">
        <authorList>
            <person name="Corre E."/>
            <person name="Pelletier E."/>
            <person name="Niang G."/>
            <person name="Scheremetjew M."/>
            <person name="Finn R."/>
            <person name="Kale V."/>
            <person name="Holt S."/>
            <person name="Cochrane G."/>
            <person name="Meng A."/>
            <person name="Brown T."/>
            <person name="Cohen L."/>
        </authorList>
    </citation>
    <scope>NUCLEOTIDE SEQUENCE</scope>
    <source>
        <strain evidence="1">CCMP 410</strain>
    </source>
</reference>
<proteinExistence type="predicted"/>
<gene>
    <name evidence="1" type="ORF">GOCE00092_LOCUS17305</name>
</gene>